<protein>
    <submittedName>
        <fullName evidence="2">Uncharacterized protein</fullName>
    </submittedName>
</protein>
<evidence type="ECO:0000256" key="1">
    <source>
        <dbReference type="SAM" id="Phobius"/>
    </source>
</evidence>
<feature type="transmembrane region" description="Helical" evidence="1">
    <location>
        <begin position="20"/>
        <end position="53"/>
    </location>
</feature>
<organism evidence="2 3">
    <name type="scientific">Trichinella pseudospiralis</name>
    <name type="common">Parasitic roundworm</name>
    <dbReference type="NCBI Taxonomy" id="6337"/>
    <lineage>
        <taxon>Eukaryota</taxon>
        <taxon>Metazoa</taxon>
        <taxon>Ecdysozoa</taxon>
        <taxon>Nematoda</taxon>
        <taxon>Enoplea</taxon>
        <taxon>Dorylaimia</taxon>
        <taxon>Trichinellida</taxon>
        <taxon>Trichinellidae</taxon>
        <taxon>Trichinella</taxon>
    </lineage>
</organism>
<sequence>MLKAAALGVVLQPHIVLYCLHLYLCLFVCVTYLVLCCIAMLYCIILSSIYLTALAVRNL</sequence>
<keyword evidence="1" id="KW-0812">Transmembrane</keyword>
<dbReference type="AlphaFoldDB" id="A0A0V1ERR0"/>
<comment type="caution">
    <text evidence="2">The sequence shown here is derived from an EMBL/GenBank/DDBJ whole genome shotgun (WGS) entry which is preliminary data.</text>
</comment>
<gene>
    <name evidence="2" type="ORF">T4A_7340</name>
</gene>
<accession>A0A0V1ERR0</accession>
<proteinExistence type="predicted"/>
<evidence type="ECO:0000313" key="2">
    <source>
        <dbReference type="EMBL" id="KRY76442.1"/>
    </source>
</evidence>
<reference evidence="2 3" key="1">
    <citation type="submission" date="2015-01" db="EMBL/GenBank/DDBJ databases">
        <title>Evolution of Trichinella species and genotypes.</title>
        <authorList>
            <person name="Korhonen P.K."/>
            <person name="Edoardo P."/>
            <person name="Giuseppe L.R."/>
            <person name="Gasser R.B."/>
        </authorList>
    </citation>
    <scope>NUCLEOTIDE SEQUENCE [LARGE SCALE GENOMIC DNA]</scope>
    <source>
        <strain evidence="2">ISS13</strain>
    </source>
</reference>
<evidence type="ECO:0000313" key="3">
    <source>
        <dbReference type="Proteomes" id="UP000054632"/>
    </source>
</evidence>
<keyword evidence="1" id="KW-0472">Membrane</keyword>
<dbReference type="EMBL" id="JYDR01000012">
    <property type="protein sequence ID" value="KRY76442.1"/>
    <property type="molecule type" value="Genomic_DNA"/>
</dbReference>
<dbReference type="Proteomes" id="UP000054632">
    <property type="component" value="Unassembled WGS sequence"/>
</dbReference>
<keyword evidence="1" id="KW-1133">Transmembrane helix</keyword>
<name>A0A0V1ERR0_TRIPS</name>